<dbReference type="EMBL" id="RCDD01000001">
    <property type="protein sequence ID" value="RLK59677.1"/>
    <property type="molecule type" value="Genomic_DNA"/>
</dbReference>
<dbReference type="RefSeq" id="WP_170224016.1">
    <property type="nucleotide sequence ID" value="NZ_RCDD01000001.1"/>
</dbReference>
<dbReference type="Pfam" id="PF14430">
    <property type="entry name" value="Imm1"/>
    <property type="match status" value="1"/>
</dbReference>
<proteinExistence type="predicted"/>
<dbReference type="InterPro" id="IPR025680">
    <property type="entry name" value="DddI"/>
</dbReference>
<organism evidence="1 2">
    <name type="scientific">Actinokineospora cianjurensis</name>
    <dbReference type="NCBI Taxonomy" id="585224"/>
    <lineage>
        <taxon>Bacteria</taxon>
        <taxon>Bacillati</taxon>
        <taxon>Actinomycetota</taxon>
        <taxon>Actinomycetes</taxon>
        <taxon>Pseudonocardiales</taxon>
        <taxon>Pseudonocardiaceae</taxon>
        <taxon>Actinokineospora</taxon>
    </lineage>
</organism>
<dbReference type="Proteomes" id="UP000282454">
    <property type="component" value="Unassembled WGS sequence"/>
</dbReference>
<keyword evidence="2" id="KW-1185">Reference proteome</keyword>
<comment type="caution">
    <text evidence="1">The sequence shown here is derived from an EMBL/GenBank/DDBJ whole genome shotgun (WGS) entry which is preliminary data.</text>
</comment>
<sequence>MIDSILRGAFLHVDDLPHGVDLVSELRALNDPATPCLWVLSARSHDPHSPDRVRLKIGTHGDTGALMWIGNNQRLVPATGTNPDWATYYLAGMHDTHLPPHAEVPIETAYQALAEYLVTRERPTTIRWQPAQEE</sequence>
<dbReference type="AlphaFoldDB" id="A0A421B5K9"/>
<accession>A0A421B5K9</accession>
<name>A0A421B5K9_9PSEU</name>
<evidence type="ECO:0000313" key="2">
    <source>
        <dbReference type="Proteomes" id="UP000282454"/>
    </source>
</evidence>
<evidence type="ECO:0000313" key="1">
    <source>
        <dbReference type="EMBL" id="RLK59677.1"/>
    </source>
</evidence>
<reference evidence="1 2" key="1">
    <citation type="submission" date="2018-10" db="EMBL/GenBank/DDBJ databases">
        <title>Genomic Encyclopedia of Archaeal and Bacterial Type Strains, Phase II (KMG-II): from individual species to whole genera.</title>
        <authorList>
            <person name="Goeker M."/>
        </authorList>
    </citation>
    <scope>NUCLEOTIDE SEQUENCE [LARGE SCALE GENOMIC DNA]</scope>
    <source>
        <strain evidence="1 2">DSM 45657</strain>
    </source>
</reference>
<protein>
    <submittedName>
        <fullName evidence="1">Immunity protein Imm1 of predicted polymorphic toxin system</fullName>
    </submittedName>
</protein>
<gene>
    <name evidence="1" type="ORF">CLV68_0160</name>
</gene>